<evidence type="ECO:0000313" key="3">
    <source>
        <dbReference type="Proteomes" id="UP001497744"/>
    </source>
</evidence>
<evidence type="ECO:0000313" key="2">
    <source>
        <dbReference type="EMBL" id="GIX65732.1"/>
    </source>
</evidence>
<gene>
    <name evidence="2" type="ORF">BcabD6B2_51670</name>
</gene>
<reference evidence="2 3" key="1">
    <citation type="submission" date="2021-06" db="EMBL/GenBank/DDBJ databases">
        <title>Genome sequence of Babesia caballi.</title>
        <authorList>
            <person name="Yamagishi J."/>
            <person name="Kidaka T."/>
            <person name="Ochi A."/>
        </authorList>
    </citation>
    <scope>NUCLEOTIDE SEQUENCE [LARGE SCALE GENOMIC DNA]</scope>
    <source>
        <strain evidence="2">USDA-D6B2</strain>
    </source>
</reference>
<name>A0AAV4M0Y3_BABCB</name>
<keyword evidence="3" id="KW-1185">Reference proteome</keyword>
<sequence length="530" mass="57516">MLWILLPLCCINGLAAGAAARHAQPPVPSLASFRGLLFRRPRAIALEGCSIPGVVLQALEELGFPTHLLPGEGTRALASAATRAVDQVYRDHHFFGSRVSGHRVSAGGRQVTLKCVEEGVPVANFKFFVRDAARGAEVDVGGLALVQSSSARMPHGKFVQEPNSTLRRLLFGSSGTMRKLDPALFSSIQRAGLWRNLEYAIWRGPDGQLHMHCFCDGPGITRRLDYTLANLLSGSGTQLRLGFSDLDLLGSGLHAEVSGDIGVSEWYKMSPRHKLRASVTYDALRRAIWSDCTGDTVAATLTADCALRDLLEFLRLRMSEREASKLDSTVSGTLLLSSGPERSRVSLAADANTVHMKVDSRSHTVGLKRRLISVRRALSVKLPIETLRRLDGAWRDKVSLQCEHTAATTHGRYNVALGLRCGSDPQRSGFRGDAPHGKFYFLLAGDVTRSCGQQQPLAAIRPGLFLDAIYLLANSEDTNVPRTFALSAGVVVKVLGFAVSLALSEIPRNMPGGLRDLLTALRRSFYAQTA</sequence>
<comment type="caution">
    <text evidence="2">The sequence shown here is derived from an EMBL/GenBank/DDBJ whole genome shotgun (WGS) entry which is preliminary data.</text>
</comment>
<organism evidence="2 3">
    <name type="scientific">Babesia caballi</name>
    <dbReference type="NCBI Taxonomy" id="5871"/>
    <lineage>
        <taxon>Eukaryota</taxon>
        <taxon>Sar</taxon>
        <taxon>Alveolata</taxon>
        <taxon>Apicomplexa</taxon>
        <taxon>Aconoidasida</taxon>
        <taxon>Piroplasmida</taxon>
        <taxon>Babesiidae</taxon>
        <taxon>Babesia</taxon>
    </lineage>
</organism>
<dbReference type="Proteomes" id="UP001497744">
    <property type="component" value="Unassembled WGS sequence"/>
</dbReference>
<proteinExistence type="predicted"/>
<dbReference type="EMBL" id="BPLF01000005">
    <property type="protein sequence ID" value="GIX65732.1"/>
    <property type="molecule type" value="Genomic_DNA"/>
</dbReference>
<feature type="signal peptide" evidence="1">
    <location>
        <begin position="1"/>
        <end position="20"/>
    </location>
</feature>
<protein>
    <submittedName>
        <fullName evidence="2">Non-ribosomal peptide synthetase</fullName>
    </submittedName>
</protein>
<dbReference type="AlphaFoldDB" id="A0AAV4M0Y3"/>
<dbReference type="GeneID" id="94197213"/>
<evidence type="ECO:0000256" key="1">
    <source>
        <dbReference type="SAM" id="SignalP"/>
    </source>
</evidence>
<keyword evidence="1" id="KW-0732">Signal</keyword>
<feature type="chain" id="PRO_5043439169" evidence="1">
    <location>
        <begin position="21"/>
        <end position="530"/>
    </location>
</feature>
<accession>A0AAV4M0Y3</accession>
<dbReference type="RefSeq" id="XP_067717801.1">
    <property type="nucleotide sequence ID" value="XM_067861700.1"/>
</dbReference>